<dbReference type="Gene3D" id="3.30.300.30">
    <property type="match status" value="1"/>
</dbReference>
<dbReference type="GO" id="GO:0031177">
    <property type="term" value="F:phosphopantetheine binding"/>
    <property type="evidence" value="ECO:0007669"/>
    <property type="project" value="TreeGrafter"/>
</dbReference>
<feature type="domain" description="AMP-binding enzyme C-terminal" evidence="3">
    <location>
        <begin position="471"/>
        <end position="542"/>
    </location>
</feature>
<proteinExistence type="predicted"/>
<dbReference type="Gene3D" id="3.40.50.12780">
    <property type="entry name" value="N-terminal domain of ligase-like"/>
    <property type="match status" value="1"/>
</dbReference>
<evidence type="ECO:0000259" key="1">
    <source>
        <dbReference type="Pfam" id="PF00501"/>
    </source>
</evidence>
<protein>
    <submittedName>
        <fullName evidence="4">AMP-binding protein</fullName>
    </submittedName>
</protein>
<dbReference type="Gene3D" id="1.10.1200.10">
    <property type="entry name" value="ACP-like"/>
    <property type="match status" value="1"/>
</dbReference>
<dbReference type="InterPro" id="IPR042099">
    <property type="entry name" value="ANL_N_sf"/>
</dbReference>
<name>A0A6B3SUZ1_9BURK</name>
<dbReference type="InterPro" id="IPR036736">
    <property type="entry name" value="ACP-like_sf"/>
</dbReference>
<evidence type="ECO:0000259" key="2">
    <source>
        <dbReference type="Pfam" id="PF00975"/>
    </source>
</evidence>
<keyword evidence="5" id="KW-1185">Reference proteome</keyword>
<feature type="domain" description="AMP-dependent synthetase/ligase" evidence="1">
    <location>
        <begin position="64"/>
        <end position="412"/>
    </location>
</feature>
<evidence type="ECO:0000313" key="4">
    <source>
        <dbReference type="EMBL" id="NEX62716.1"/>
    </source>
</evidence>
<reference evidence="4 5" key="1">
    <citation type="submission" date="2020-02" db="EMBL/GenBank/DDBJ databases">
        <authorList>
            <person name="Kim M.K."/>
        </authorList>
    </citation>
    <scope>NUCLEOTIDE SEQUENCE [LARGE SCALE GENOMIC DNA]</scope>
    <source>
        <strain evidence="4 5">17J57-3</strain>
    </source>
</reference>
<dbReference type="EMBL" id="JAAIVB010000055">
    <property type="protein sequence ID" value="NEX62716.1"/>
    <property type="molecule type" value="Genomic_DNA"/>
</dbReference>
<dbReference type="InterPro" id="IPR000873">
    <property type="entry name" value="AMP-dep_synth/lig_dom"/>
</dbReference>
<gene>
    <name evidence="4" type="ORF">G3574_16635</name>
</gene>
<dbReference type="SUPFAM" id="SSF53474">
    <property type="entry name" value="alpha/beta-Hydrolases"/>
    <property type="match status" value="1"/>
</dbReference>
<dbReference type="InterPro" id="IPR029058">
    <property type="entry name" value="AB_hydrolase_fold"/>
</dbReference>
<dbReference type="GO" id="GO:0005737">
    <property type="term" value="C:cytoplasm"/>
    <property type="evidence" value="ECO:0007669"/>
    <property type="project" value="TreeGrafter"/>
</dbReference>
<dbReference type="PROSITE" id="PS00455">
    <property type="entry name" value="AMP_BINDING"/>
    <property type="match status" value="1"/>
</dbReference>
<dbReference type="PANTHER" id="PTHR45527">
    <property type="entry name" value="NONRIBOSOMAL PEPTIDE SYNTHETASE"/>
    <property type="match status" value="1"/>
</dbReference>
<evidence type="ECO:0000313" key="5">
    <source>
        <dbReference type="Proteomes" id="UP000482155"/>
    </source>
</evidence>
<dbReference type="Pfam" id="PF13193">
    <property type="entry name" value="AMP-binding_C"/>
    <property type="match status" value="1"/>
</dbReference>
<dbReference type="RefSeq" id="WP_163965494.1">
    <property type="nucleotide sequence ID" value="NZ_JAAIVB010000055.1"/>
</dbReference>
<organism evidence="4 5">
    <name type="scientific">Noviherbaspirillum galbum</name>
    <dbReference type="NCBI Taxonomy" id="2709383"/>
    <lineage>
        <taxon>Bacteria</taxon>
        <taxon>Pseudomonadati</taxon>
        <taxon>Pseudomonadota</taxon>
        <taxon>Betaproteobacteria</taxon>
        <taxon>Burkholderiales</taxon>
        <taxon>Oxalobacteraceae</taxon>
        <taxon>Noviherbaspirillum</taxon>
    </lineage>
</organism>
<dbReference type="InterPro" id="IPR025110">
    <property type="entry name" value="AMP-bd_C"/>
</dbReference>
<dbReference type="PANTHER" id="PTHR45527:SF1">
    <property type="entry name" value="FATTY ACID SYNTHASE"/>
    <property type="match status" value="1"/>
</dbReference>
<dbReference type="SUPFAM" id="SSF47336">
    <property type="entry name" value="ACP-like"/>
    <property type="match status" value="1"/>
</dbReference>
<dbReference type="InterPro" id="IPR045851">
    <property type="entry name" value="AMP-bd_C_sf"/>
</dbReference>
<dbReference type="InterPro" id="IPR020845">
    <property type="entry name" value="AMP-binding_CS"/>
</dbReference>
<accession>A0A6B3SUZ1</accession>
<sequence length="938" mass="102928">MTSADNHGKLELDGAVKASVRQRDAWCYAGDAIPIDHGGPRGLAFDGFEDDWLDRPLFQRFEFIADRHAQRNALDDGNLKLSYAGLREAVRRLASQLGRQVPRGGAVGIFFPNDGRFPLAMLACMASGHPYVPIDPKQPAARVHEIATESAMHAVICDLSMPQVENLPAALSRIDVASSLSEDETAGASQGPAPADVDAPACLLYTSGSTGKPKGICNSQRGLLQRAAASANTCHVGPDDRMLLLSGPWTIAGTREILTTLLSGACLCIADVHRLGIGGTLEFMRAQRVTLAYTVPSLLRTLLDAPDAMQACASLRIMRVAGDVTRDTDLEKVRRVLPPSCLFLVSYSSTEMPNAFQWFVPRDWQPTQARVPVGHPQQGIGFRVVDDAGQPVAQGETGELVVRTRHGAIGYWKLGKLEPGPFEPDPELPGHRIQRTGDLVRQLPDGLWELVGRKDRQIKIRGQRIDPGEVEAILRKGRVRDAVVIARRAGTETIGMVAYVVPDASGDADGTQVLADLKDRLAAGLPAYMRPSEIRMLDQIPLLPGFKPDVKRLERMDQEELERQQAMRNDSSPVRDAVNAGISGDEPADPALLTIVERAWREVLKPNAYREDMRWDEMDADSLKTLEFWFQIEQRAGAKVAIDILEPASTPRSLAAALGRQLRGAAAEETASPVAGKPMLFMMPGILGDEPLLSHFRAAFGGNVRMKVIDYPEWRGNDPADGDFSTIVDAAFRQVIAEPGCDSYALAGYSYGGYVAFETARRLMEAGRKVHFVGLIDSRMWGMSAALGKSRAEVLRAQALRYLNLAADPVTVLRLVRKRFVALGRYLSWAASSRPNKAISYTFYRERNYRMRVDALRRWKLKPLAMPVTLFLSDQGLPDLPEDYGWGGLCTRLSTVHVGGTHASMLESPRREVLRAHVLNAILQAAPYQDFVSSGWTV</sequence>
<dbReference type="Pfam" id="PF00501">
    <property type="entry name" value="AMP-binding"/>
    <property type="match status" value="1"/>
</dbReference>
<dbReference type="InterPro" id="IPR001031">
    <property type="entry name" value="Thioesterase"/>
</dbReference>
<dbReference type="Proteomes" id="UP000482155">
    <property type="component" value="Unassembled WGS sequence"/>
</dbReference>
<dbReference type="SUPFAM" id="SSF56801">
    <property type="entry name" value="Acetyl-CoA synthetase-like"/>
    <property type="match status" value="1"/>
</dbReference>
<evidence type="ECO:0000259" key="3">
    <source>
        <dbReference type="Pfam" id="PF13193"/>
    </source>
</evidence>
<dbReference type="Pfam" id="PF00975">
    <property type="entry name" value="Thioesterase"/>
    <property type="match status" value="1"/>
</dbReference>
<dbReference type="GO" id="GO:0044550">
    <property type="term" value="P:secondary metabolite biosynthetic process"/>
    <property type="evidence" value="ECO:0007669"/>
    <property type="project" value="TreeGrafter"/>
</dbReference>
<dbReference type="AlphaFoldDB" id="A0A6B3SUZ1"/>
<feature type="domain" description="Thioesterase" evidence="2">
    <location>
        <begin position="680"/>
        <end position="872"/>
    </location>
</feature>
<dbReference type="Gene3D" id="3.40.50.1820">
    <property type="entry name" value="alpha/beta hydrolase"/>
    <property type="match status" value="1"/>
</dbReference>
<comment type="caution">
    <text evidence="4">The sequence shown here is derived from an EMBL/GenBank/DDBJ whole genome shotgun (WGS) entry which is preliminary data.</text>
</comment>
<dbReference type="GO" id="GO:0043041">
    <property type="term" value="P:amino acid activation for nonribosomal peptide biosynthetic process"/>
    <property type="evidence" value="ECO:0007669"/>
    <property type="project" value="TreeGrafter"/>
</dbReference>